<gene>
    <name evidence="1" type="ordered locus">Rleg2_6070</name>
</gene>
<evidence type="ECO:0000313" key="2">
    <source>
        <dbReference type="Proteomes" id="UP000008330"/>
    </source>
</evidence>
<protein>
    <submittedName>
        <fullName evidence="1">Uncharacterized protein</fullName>
    </submittedName>
</protein>
<dbReference type="RefSeq" id="WP_012555420.1">
    <property type="nucleotide sequence ID" value="NC_011366.1"/>
</dbReference>
<dbReference type="EMBL" id="CP001193">
    <property type="protein sequence ID" value="ACI59237.1"/>
    <property type="molecule type" value="Genomic_DNA"/>
</dbReference>
<geneLocation type="plasmid" evidence="1 2">
    <name>pRLG202</name>
</geneLocation>
<accession>A0ABF7QYS4</accession>
<dbReference type="Proteomes" id="UP000008330">
    <property type="component" value="Plasmid pRLG202"/>
</dbReference>
<reference evidence="1 2" key="1">
    <citation type="journal article" date="2010" name="Stand. Genomic Sci.">
        <title>Complete genome sequence of Rhizobium leguminosarum bv trifolii strain WSM2304, an effective microsymbiont of the South American clover Trifolium polymorphum.</title>
        <authorList>
            <person name="Reeve W."/>
            <person name="O'Hara G."/>
            <person name="Chain P."/>
            <person name="Ardley J."/>
            <person name="Brau L."/>
            <person name="Nandesena K."/>
            <person name="Tiwari R."/>
            <person name="Malfatti S."/>
            <person name="Kiss H."/>
            <person name="Lapidus A."/>
            <person name="Copeland A."/>
            <person name="Nolan M."/>
            <person name="Land M."/>
            <person name="Ivanova N."/>
            <person name="Mavromatis K."/>
            <person name="Markowitz V."/>
            <person name="Kyrpides N."/>
            <person name="Melino V."/>
            <person name="Denton M."/>
            <person name="Yates R."/>
            <person name="Howieson J."/>
        </authorList>
    </citation>
    <scope>NUCLEOTIDE SEQUENCE [LARGE SCALE GENOMIC DNA]</scope>
    <source>
        <strain evidence="1 2">WSM2304</strain>
    </source>
</reference>
<keyword evidence="2" id="KW-1185">Reference proteome</keyword>
<keyword evidence="1" id="KW-0614">Plasmid</keyword>
<sequence length="194" mass="22097">MKHDFSPTTLRRQIAHLSDLDLVRTRYCYQIGSTFVACALVEDSVISSMLVCDRVKVNTVLREDISNWEKLLLKQKQLQDSTLGTLISLLSKQGIAPADLSYLRWLKSKRDFFIHRFFHTGAWPGDMSERDVDSLCRTLGALEIIFLRGARRMIHILGRAGLMRLEVLSEGVLAFNPDAFEGWDTEDHADSGLR</sequence>
<dbReference type="KEGG" id="rlt:Rleg2_6070"/>
<proteinExistence type="predicted"/>
<name>A0ABF7QYS4_RHILW</name>
<organism evidence="1 2">
    <name type="scientific">Rhizobium leguminosarum bv. trifolii (strain WSM2304)</name>
    <dbReference type="NCBI Taxonomy" id="395492"/>
    <lineage>
        <taxon>Bacteria</taxon>
        <taxon>Pseudomonadati</taxon>
        <taxon>Pseudomonadota</taxon>
        <taxon>Alphaproteobacteria</taxon>
        <taxon>Hyphomicrobiales</taxon>
        <taxon>Rhizobiaceae</taxon>
        <taxon>Rhizobium/Agrobacterium group</taxon>
        <taxon>Rhizobium</taxon>
    </lineage>
</organism>
<dbReference type="AlphaFoldDB" id="A0ABF7QYS4"/>
<evidence type="ECO:0000313" key="1">
    <source>
        <dbReference type="EMBL" id="ACI59237.1"/>
    </source>
</evidence>